<sequence length="231" mass="25079">MPEININGPDGAFSAYLAVPKVLPAPAVVVAQEIFGVNQVMRDVCDWLAGMGYLACCPDIFWRIEPGIQITDKTEAEWKRAFELFGLFDPGKGIEDLSAVISHLRDHEDCTGKVGSVGFCLGGKLAYLMACRTDSDCNVSYYGVGLDELLGEAAAISNPLLMHMASLDKFVPPDAQAKIKEGLGNHPLVDLHVYEDCDHAFARIEGEHYDAAAAKLANDRTTNFLEENLGS</sequence>
<dbReference type="PANTHER" id="PTHR46623">
    <property type="entry name" value="CARBOXYMETHYLENEBUTENOLIDASE-RELATED"/>
    <property type="match status" value="1"/>
</dbReference>
<keyword evidence="2" id="KW-0378">Hydrolase</keyword>
<dbReference type="SUPFAM" id="SSF53474">
    <property type="entry name" value="alpha/beta-Hydrolases"/>
    <property type="match status" value="1"/>
</dbReference>
<dbReference type="RefSeq" id="WP_142897009.1">
    <property type="nucleotide sequence ID" value="NZ_ML660055.1"/>
</dbReference>
<feature type="domain" description="Dienelactone hydrolase" evidence="1">
    <location>
        <begin position="13"/>
        <end position="227"/>
    </location>
</feature>
<proteinExistence type="predicted"/>
<reference evidence="2 3" key="1">
    <citation type="submission" date="2019-06" db="EMBL/GenBank/DDBJ databases">
        <title>Whole genome sequence for Rhodospirillaceae sp. R148.</title>
        <authorList>
            <person name="Wang G."/>
        </authorList>
    </citation>
    <scope>NUCLEOTIDE SEQUENCE [LARGE SCALE GENOMIC DNA]</scope>
    <source>
        <strain evidence="2 3">R148</strain>
    </source>
</reference>
<accession>A0A545TRJ1</accession>
<dbReference type="Gene3D" id="3.40.50.1820">
    <property type="entry name" value="alpha/beta hydrolase"/>
    <property type="match status" value="1"/>
</dbReference>
<dbReference type="InterPro" id="IPR051049">
    <property type="entry name" value="Dienelactone_hydrolase-like"/>
</dbReference>
<name>A0A545TRJ1_9PROT</name>
<dbReference type="GO" id="GO:0016787">
    <property type="term" value="F:hydrolase activity"/>
    <property type="evidence" value="ECO:0007669"/>
    <property type="project" value="UniProtKB-KW"/>
</dbReference>
<evidence type="ECO:0000313" key="3">
    <source>
        <dbReference type="Proteomes" id="UP000315252"/>
    </source>
</evidence>
<gene>
    <name evidence="2" type="ORF">FKG95_14140</name>
</gene>
<dbReference type="PANTHER" id="PTHR46623:SF6">
    <property type="entry name" value="ALPHA_BETA-HYDROLASES SUPERFAMILY PROTEIN"/>
    <property type="match status" value="1"/>
</dbReference>
<dbReference type="AlphaFoldDB" id="A0A545TRJ1"/>
<dbReference type="InterPro" id="IPR029058">
    <property type="entry name" value="AB_hydrolase_fold"/>
</dbReference>
<comment type="caution">
    <text evidence="2">The sequence shown here is derived from an EMBL/GenBank/DDBJ whole genome shotgun (WGS) entry which is preliminary data.</text>
</comment>
<dbReference type="InterPro" id="IPR002925">
    <property type="entry name" value="Dienelactn_hydro"/>
</dbReference>
<dbReference type="EMBL" id="VHSH01000004">
    <property type="protein sequence ID" value="TQV79829.1"/>
    <property type="molecule type" value="Genomic_DNA"/>
</dbReference>
<dbReference type="Pfam" id="PF01738">
    <property type="entry name" value="DLH"/>
    <property type="match status" value="1"/>
</dbReference>
<organism evidence="2 3">
    <name type="scientific">Denitrobaculum tricleocarpae</name>
    <dbReference type="NCBI Taxonomy" id="2591009"/>
    <lineage>
        <taxon>Bacteria</taxon>
        <taxon>Pseudomonadati</taxon>
        <taxon>Pseudomonadota</taxon>
        <taxon>Alphaproteobacteria</taxon>
        <taxon>Rhodospirillales</taxon>
        <taxon>Rhodospirillaceae</taxon>
        <taxon>Denitrobaculum</taxon>
    </lineage>
</organism>
<evidence type="ECO:0000313" key="2">
    <source>
        <dbReference type="EMBL" id="TQV79829.1"/>
    </source>
</evidence>
<dbReference type="OrthoDB" id="9771666at2"/>
<dbReference type="Proteomes" id="UP000315252">
    <property type="component" value="Unassembled WGS sequence"/>
</dbReference>
<evidence type="ECO:0000259" key="1">
    <source>
        <dbReference type="Pfam" id="PF01738"/>
    </source>
</evidence>
<protein>
    <submittedName>
        <fullName evidence="2">Dienelactone hydrolase family protein</fullName>
    </submittedName>
</protein>
<keyword evidence="3" id="KW-1185">Reference proteome</keyword>